<evidence type="ECO:0000256" key="1">
    <source>
        <dbReference type="SAM" id="MobiDB-lite"/>
    </source>
</evidence>
<feature type="non-terminal residue" evidence="2">
    <location>
        <position position="1"/>
    </location>
</feature>
<gene>
    <name evidence="2" type="ORF">A4X03_0g9596</name>
</gene>
<proteinExistence type="predicted"/>
<feature type="region of interest" description="Disordered" evidence="1">
    <location>
        <begin position="161"/>
        <end position="181"/>
    </location>
</feature>
<dbReference type="EMBL" id="LWDD02004003">
    <property type="protein sequence ID" value="KAE8235964.1"/>
    <property type="molecule type" value="Genomic_DNA"/>
</dbReference>
<organism evidence="2 3">
    <name type="scientific">Tilletia caries</name>
    <name type="common">wheat bunt fungus</name>
    <dbReference type="NCBI Taxonomy" id="13290"/>
    <lineage>
        <taxon>Eukaryota</taxon>
        <taxon>Fungi</taxon>
        <taxon>Dikarya</taxon>
        <taxon>Basidiomycota</taxon>
        <taxon>Ustilaginomycotina</taxon>
        <taxon>Exobasidiomycetes</taxon>
        <taxon>Tilletiales</taxon>
        <taxon>Tilletiaceae</taxon>
        <taxon>Tilletia</taxon>
    </lineage>
</organism>
<protein>
    <submittedName>
        <fullName evidence="2">Uncharacterized protein</fullName>
    </submittedName>
</protein>
<dbReference type="Proteomes" id="UP000077671">
    <property type="component" value="Unassembled WGS sequence"/>
</dbReference>
<reference evidence="2" key="1">
    <citation type="submission" date="2016-04" db="EMBL/GenBank/DDBJ databases">
        <authorList>
            <person name="Nguyen H.D."/>
            <person name="Kesanakurti P."/>
            <person name="Cullis J."/>
            <person name="Levesque C.A."/>
            <person name="Hambleton S."/>
        </authorList>
    </citation>
    <scope>NUCLEOTIDE SEQUENCE</scope>
    <source>
        <strain evidence="2">DAOMC 238032</strain>
    </source>
</reference>
<reference evidence="2" key="2">
    <citation type="journal article" date="2019" name="IMA Fungus">
        <title>Genome sequencing and comparison of five Tilletia species to identify candidate genes for the detection of regulated species infecting wheat.</title>
        <authorList>
            <person name="Nguyen H.D.T."/>
            <person name="Sultana T."/>
            <person name="Kesanakurti P."/>
            <person name="Hambleton S."/>
        </authorList>
    </citation>
    <scope>NUCLEOTIDE SEQUENCE</scope>
    <source>
        <strain evidence="2">DAOMC 238032</strain>
    </source>
</reference>
<evidence type="ECO:0000313" key="2">
    <source>
        <dbReference type="EMBL" id="KAE8235964.1"/>
    </source>
</evidence>
<dbReference type="AlphaFoldDB" id="A0A8T8SAI0"/>
<sequence length="181" mass="19623">AITNSRQLAIDRDLATLQSNLLDLEIALTRARQAVSEGNREKANLVYQRNAENQQELNAIDAALSRASIEMQVAQLLGQQAGYNEQLAQMEAAADETRSEQRTYRILRTNPDGGTSVIIGDEATALKPHDLVEIGISTSPVSRASTRQSSSVTMPLQPSTLALDTTANTSILRGNEAQHQP</sequence>
<evidence type="ECO:0000313" key="3">
    <source>
        <dbReference type="Proteomes" id="UP000077671"/>
    </source>
</evidence>
<accession>A0A8T8SAI0</accession>
<comment type="caution">
    <text evidence="2">The sequence shown here is derived from an EMBL/GenBank/DDBJ whole genome shotgun (WGS) entry which is preliminary data.</text>
</comment>
<name>A0A8T8SAI0_9BASI</name>